<feature type="transmembrane region" description="Helical" evidence="14">
    <location>
        <begin position="163"/>
        <end position="185"/>
    </location>
</feature>
<evidence type="ECO:0000256" key="8">
    <source>
        <dbReference type="ARBA" id="ARBA00022989"/>
    </source>
</evidence>
<dbReference type="PRINTS" id="PR00171">
    <property type="entry name" value="SUGRTRNSPORT"/>
</dbReference>
<dbReference type="PROSITE" id="PS00217">
    <property type="entry name" value="SUGAR_TRANSPORT_2"/>
    <property type="match status" value="1"/>
</dbReference>
<dbReference type="InParanoid" id="A0A068TZV2"/>
<feature type="transmembrane region" description="Helical" evidence="14">
    <location>
        <begin position="551"/>
        <end position="572"/>
    </location>
</feature>
<evidence type="ECO:0000256" key="2">
    <source>
        <dbReference type="ARBA" id="ARBA00010992"/>
    </source>
</evidence>
<protein>
    <recommendedName>
        <fullName evidence="15">Major facilitator superfamily (MFS) profile domain-containing protein</fullName>
    </recommendedName>
</protein>
<comment type="similarity">
    <text evidence="10">Belongs to the major facilitator superfamily. Phosphate:H(+) symporter (TC 2.A.1.9) family.</text>
</comment>
<dbReference type="InterPro" id="IPR050814">
    <property type="entry name" value="Myo-inositol_Transporter"/>
</dbReference>
<dbReference type="SUPFAM" id="SSF103473">
    <property type="entry name" value="MFS general substrate transporter"/>
    <property type="match status" value="1"/>
</dbReference>
<evidence type="ECO:0000256" key="9">
    <source>
        <dbReference type="ARBA" id="ARBA00023136"/>
    </source>
</evidence>
<evidence type="ECO:0000256" key="5">
    <source>
        <dbReference type="ARBA" id="ARBA00022554"/>
    </source>
</evidence>
<evidence type="ECO:0000256" key="11">
    <source>
        <dbReference type="ARBA" id="ARBA00050663"/>
    </source>
</evidence>
<evidence type="ECO:0000259" key="15">
    <source>
        <dbReference type="PROSITE" id="PS50850"/>
    </source>
</evidence>
<evidence type="ECO:0000256" key="7">
    <source>
        <dbReference type="ARBA" id="ARBA00022692"/>
    </source>
</evidence>
<comment type="subcellular location">
    <subcellularLocation>
        <location evidence="1">Vacuole membrane</location>
        <topology evidence="1">Multi-pass membrane protein</topology>
    </subcellularLocation>
</comment>
<evidence type="ECO:0000256" key="3">
    <source>
        <dbReference type="ARBA" id="ARBA00022448"/>
    </source>
</evidence>
<keyword evidence="17" id="KW-1185">Reference proteome</keyword>
<keyword evidence="8 14" id="KW-1133">Transmembrane helix</keyword>
<dbReference type="Gramene" id="CDP01766">
    <property type="protein sequence ID" value="CDP01766"/>
    <property type="gene ID" value="GSCOC_T00036923001"/>
</dbReference>
<evidence type="ECO:0000256" key="10">
    <source>
        <dbReference type="ARBA" id="ARBA00044504"/>
    </source>
</evidence>
<evidence type="ECO:0000256" key="4">
    <source>
        <dbReference type="ARBA" id="ARBA00022553"/>
    </source>
</evidence>
<evidence type="ECO:0000313" key="16">
    <source>
        <dbReference type="EMBL" id="CDP01766.1"/>
    </source>
</evidence>
<feature type="transmembrane region" description="Helical" evidence="14">
    <location>
        <begin position="579"/>
        <end position="601"/>
    </location>
</feature>
<comment type="catalytic activity">
    <reaction evidence="12">
        <text>sucrose(out) + H(+)(in) = sucrose(in) + H(+)(out)</text>
        <dbReference type="Rhea" id="RHEA:73211"/>
        <dbReference type="ChEBI" id="CHEBI:15378"/>
        <dbReference type="ChEBI" id="CHEBI:17992"/>
    </reaction>
    <physiologicalReaction direction="left-to-right" evidence="12">
        <dbReference type="Rhea" id="RHEA:73212"/>
    </physiologicalReaction>
</comment>
<comment type="similarity">
    <text evidence="2">Belongs to the major facilitator superfamily. Sugar transporter (TC 2.A.1.1) family.</text>
</comment>
<dbReference type="InterPro" id="IPR003663">
    <property type="entry name" value="Sugar/inositol_transpt"/>
</dbReference>
<dbReference type="InterPro" id="IPR020846">
    <property type="entry name" value="MFS_dom"/>
</dbReference>
<feature type="transmembrane region" description="Helical" evidence="14">
    <location>
        <begin position="75"/>
        <end position="94"/>
    </location>
</feature>
<dbReference type="PANTHER" id="PTHR48020:SF35">
    <property type="entry name" value="SUGAR TRANSPORTER"/>
    <property type="match status" value="1"/>
</dbReference>
<evidence type="ECO:0000256" key="1">
    <source>
        <dbReference type="ARBA" id="ARBA00004128"/>
    </source>
</evidence>
<evidence type="ECO:0000256" key="6">
    <source>
        <dbReference type="ARBA" id="ARBA00022597"/>
    </source>
</evidence>
<dbReference type="PhylomeDB" id="A0A068TZV2"/>
<keyword evidence="7 14" id="KW-0812">Transmembrane</keyword>
<evidence type="ECO:0000313" key="17">
    <source>
        <dbReference type="Proteomes" id="UP000295252"/>
    </source>
</evidence>
<name>A0A068TZV2_COFCA</name>
<dbReference type="Pfam" id="PF00083">
    <property type="entry name" value="Sugar_tr"/>
    <property type="match status" value="2"/>
</dbReference>
<keyword evidence="4" id="KW-0597">Phosphoprotein</keyword>
<dbReference type="EMBL" id="HG739091">
    <property type="protein sequence ID" value="CDP01766.1"/>
    <property type="molecule type" value="Genomic_DNA"/>
</dbReference>
<evidence type="ECO:0000256" key="12">
    <source>
        <dbReference type="ARBA" id="ARBA00051074"/>
    </source>
</evidence>
<dbReference type="PANTHER" id="PTHR48020">
    <property type="entry name" value="PROTON MYO-INOSITOL COTRANSPORTER"/>
    <property type="match status" value="1"/>
</dbReference>
<comment type="catalytic activity">
    <reaction evidence="11">
        <text>D-glucose(out) + H(+)(in) = D-glucose(in) + H(+)(out)</text>
        <dbReference type="Rhea" id="RHEA:73203"/>
        <dbReference type="ChEBI" id="CHEBI:4167"/>
        <dbReference type="ChEBI" id="CHEBI:15378"/>
    </reaction>
    <physiologicalReaction direction="left-to-right" evidence="11">
        <dbReference type="Rhea" id="RHEA:73204"/>
    </physiologicalReaction>
</comment>
<feature type="region of interest" description="Disordered" evidence="13">
    <location>
        <begin position="352"/>
        <end position="379"/>
    </location>
</feature>
<accession>A0A068TZV2</accession>
<feature type="domain" description="Major facilitator superfamily (MFS) profile" evidence="15">
    <location>
        <begin position="7"/>
        <end position="701"/>
    </location>
</feature>
<feature type="transmembrane region" description="Helical" evidence="14">
    <location>
        <begin position="646"/>
        <end position="666"/>
    </location>
</feature>
<proteinExistence type="inferred from homology"/>
<keyword evidence="3" id="KW-0813">Transport</keyword>
<dbReference type="PROSITE" id="PS00216">
    <property type="entry name" value="SUGAR_TRANSPORT_1"/>
    <property type="match status" value="1"/>
</dbReference>
<gene>
    <name evidence="16" type="ORF">GSCOC_T00036923001</name>
</gene>
<sequence>MRGAVLVAIAAVVGNFVQGWDNATIAGSVLYIKREFNLQTQPTVEGLIVAMSLIGATVITTFSGSVADWLGRRPMLVISSVLYFLGGLVMLWAPNVYVLLLGRLLDGFGVGLAVTLVPLYISETAPTEIRGLLNTLPQFAGSAGMFLSYCMVFGMSLQDSPSWRLMLGILSIPSLAYFALAVFFLPESPRWLVSKGQMQEAKKVLQRLRGREDVTGEMALLVEGLGVGGETSIEEYIIGPDNELNDNQDHEVEKDQIKLYGAQEGLSWIAKPVRGQSTLGLSRHGSLANQNVPLMDPMVTLFGSVHEKLPETGSMRSMLFSNFGSMLSVAEHPGKNENWDEEAQDYGEHHISDASGAESDDNLRSPLLSRQGTNTDKDAVSRGANASFMHGHAGEEVGSMGIGGGWQLAYRKDEKAGGGLKRIYLREEGVPGSQRGSILSLPGADVPVDGECIHAAALVSQSVLRLEDVSGQNSIIEAVDKPSESAVKGPSWRDLLEPGVKHALIVGILIQILQQFSGINGVLYYTPQILEQAGVGVLLSNMGIGSDSSSFLISGVTTLLMLPSIGVAMKLMDVAGRRLLLLSTLPFLLLSLVILVLGNVINLGNTAHAVVSTISVVVYFCCFVMGFGPVPNILCAEIFPTRTRGLCIAICALVFWICDIIVTYSLPVMLSSIGLAGVFGIYAVVCAISWVFVFLKVPETKGMPLEVITEFFAVGAKQVAAKEQ</sequence>
<dbReference type="InterPro" id="IPR036259">
    <property type="entry name" value="MFS_trans_sf"/>
</dbReference>
<dbReference type="FunFam" id="1.20.1250.20:FF:000103">
    <property type="entry name" value="monosaccharide-sensing protein 2"/>
    <property type="match status" value="1"/>
</dbReference>
<dbReference type="AlphaFoldDB" id="A0A068TZV2"/>
<feature type="transmembrane region" description="Helical" evidence="14">
    <location>
        <begin position="100"/>
        <end position="121"/>
    </location>
</feature>
<keyword evidence="5" id="KW-0926">Vacuole</keyword>
<keyword evidence="6" id="KW-0762">Sugar transport</keyword>
<evidence type="ECO:0000256" key="13">
    <source>
        <dbReference type="SAM" id="MobiDB-lite"/>
    </source>
</evidence>
<organism evidence="16 17">
    <name type="scientific">Coffea canephora</name>
    <name type="common">Robusta coffee</name>
    <dbReference type="NCBI Taxonomy" id="49390"/>
    <lineage>
        <taxon>Eukaryota</taxon>
        <taxon>Viridiplantae</taxon>
        <taxon>Streptophyta</taxon>
        <taxon>Embryophyta</taxon>
        <taxon>Tracheophyta</taxon>
        <taxon>Spermatophyta</taxon>
        <taxon>Magnoliopsida</taxon>
        <taxon>eudicotyledons</taxon>
        <taxon>Gunneridae</taxon>
        <taxon>Pentapetalae</taxon>
        <taxon>asterids</taxon>
        <taxon>lamiids</taxon>
        <taxon>Gentianales</taxon>
        <taxon>Rubiaceae</taxon>
        <taxon>Ixoroideae</taxon>
        <taxon>Gardenieae complex</taxon>
        <taxon>Bertiereae - Coffeeae clade</taxon>
        <taxon>Coffeeae</taxon>
        <taxon>Coffea</taxon>
    </lineage>
</organism>
<dbReference type="InterPro" id="IPR005829">
    <property type="entry name" value="Sugar_transporter_CS"/>
</dbReference>
<dbReference type="PROSITE" id="PS50850">
    <property type="entry name" value="MFS"/>
    <property type="match status" value="1"/>
</dbReference>
<dbReference type="OMA" id="HEVEKDQ"/>
<dbReference type="GO" id="GO:0009705">
    <property type="term" value="C:plant-type vacuole membrane"/>
    <property type="evidence" value="ECO:0007669"/>
    <property type="project" value="UniProtKB-ARBA"/>
</dbReference>
<dbReference type="FunFam" id="1.20.1250.20:FF:000108">
    <property type="entry name" value="Monosaccharide-sensing protein 2"/>
    <property type="match status" value="1"/>
</dbReference>
<dbReference type="OrthoDB" id="6339427at2759"/>
<keyword evidence="9 14" id="KW-0472">Membrane</keyword>
<dbReference type="Gene3D" id="1.20.1250.20">
    <property type="entry name" value="MFS general substrate transporter like domains"/>
    <property type="match status" value="2"/>
</dbReference>
<feature type="transmembrane region" description="Helical" evidence="14">
    <location>
        <begin position="672"/>
        <end position="695"/>
    </location>
</feature>
<dbReference type="Proteomes" id="UP000295252">
    <property type="component" value="Chromosome IX"/>
</dbReference>
<feature type="transmembrane region" description="Helical" evidence="14">
    <location>
        <begin position="133"/>
        <end position="157"/>
    </location>
</feature>
<reference evidence="17" key="1">
    <citation type="journal article" date="2014" name="Science">
        <title>The coffee genome provides insight into the convergent evolution of caffeine biosynthesis.</title>
        <authorList>
            <person name="Denoeud F."/>
            <person name="Carretero-Paulet L."/>
            <person name="Dereeper A."/>
            <person name="Droc G."/>
            <person name="Guyot R."/>
            <person name="Pietrella M."/>
            <person name="Zheng C."/>
            <person name="Alberti A."/>
            <person name="Anthony F."/>
            <person name="Aprea G."/>
            <person name="Aury J.M."/>
            <person name="Bento P."/>
            <person name="Bernard M."/>
            <person name="Bocs S."/>
            <person name="Campa C."/>
            <person name="Cenci A."/>
            <person name="Combes M.C."/>
            <person name="Crouzillat D."/>
            <person name="Da Silva C."/>
            <person name="Daddiego L."/>
            <person name="De Bellis F."/>
            <person name="Dussert S."/>
            <person name="Garsmeur O."/>
            <person name="Gayraud T."/>
            <person name="Guignon V."/>
            <person name="Jahn K."/>
            <person name="Jamilloux V."/>
            <person name="Joet T."/>
            <person name="Labadie K."/>
            <person name="Lan T."/>
            <person name="Leclercq J."/>
            <person name="Lepelley M."/>
            <person name="Leroy T."/>
            <person name="Li L.T."/>
            <person name="Librado P."/>
            <person name="Lopez L."/>
            <person name="Munoz A."/>
            <person name="Noel B."/>
            <person name="Pallavicini A."/>
            <person name="Perrotta G."/>
            <person name="Poncet V."/>
            <person name="Pot D."/>
            <person name="Priyono X."/>
            <person name="Rigoreau M."/>
            <person name="Rouard M."/>
            <person name="Rozas J."/>
            <person name="Tranchant-Dubreuil C."/>
            <person name="VanBuren R."/>
            <person name="Zhang Q."/>
            <person name="Andrade A.C."/>
            <person name="Argout X."/>
            <person name="Bertrand B."/>
            <person name="de Kochko A."/>
            <person name="Graziosi G."/>
            <person name="Henry R.J."/>
            <person name="Jayarama X."/>
            <person name="Ming R."/>
            <person name="Nagai C."/>
            <person name="Rounsley S."/>
            <person name="Sankoff D."/>
            <person name="Giuliano G."/>
            <person name="Albert V.A."/>
            <person name="Wincker P."/>
            <person name="Lashermes P."/>
        </authorList>
    </citation>
    <scope>NUCLEOTIDE SEQUENCE [LARGE SCALE GENOMIC DNA]</scope>
    <source>
        <strain evidence="17">cv. DH200-94</strain>
    </source>
</reference>
<dbReference type="InterPro" id="IPR005828">
    <property type="entry name" value="MFS_sugar_transport-like"/>
</dbReference>
<evidence type="ECO:0000256" key="14">
    <source>
        <dbReference type="SAM" id="Phobius"/>
    </source>
</evidence>
<dbReference type="GO" id="GO:0022857">
    <property type="term" value="F:transmembrane transporter activity"/>
    <property type="evidence" value="ECO:0007669"/>
    <property type="project" value="InterPro"/>
</dbReference>
<feature type="transmembrane region" description="Helical" evidence="14">
    <location>
        <begin position="43"/>
        <end position="63"/>
    </location>
</feature>
<feature type="transmembrane region" description="Helical" evidence="14">
    <location>
        <begin position="607"/>
        <end position="634"/>
    </location>
</feature>